<dbReference type="KEGG" id="ttf:THTE_1494"/>
<dbReference type="AlphaFoldDB" id="A0A286RDQ8"/>
<evidence type="ECO:0000313" key="1">
    <source>
        <dbReference type="EMBL" id="ASV74096.1"/>
    </source>
</evidence>
<dbReference type="Proteomes" id="UP000215086">
    <property type="component" value="Chromosome"/>
</dbReference>
<name>A0A286RDQ8_9BACT</name>
<proteinExistence type="predicted"/>
<gene>
    <name evidence="1" type="ORF">THTE_1494</name>
</gene>
<dbReference type="EMBL" id="CP018477">
    <property type="protein sequence ID" value="ASV74096.1"/>
    <property type="molecule type" value="Genomic_DNA"/>
</dbReference>
<reference evidence="1 2" key="1">
    <citation type="journal article" name="Front. Microbiol.">
        <title>Sugar Metabolism of the First Thermophilic Planctomycete Thermogutta terrifontis: Comparative Genomic and Transcriptomic Approaches.</title>
        <authorList>
            <person name="Elcheninov A.G."/>
            <person name="Menzel P."/>
            <person name="Gudbergsdottir S.R."/>
            <person name="Slesarev A.I."/>
            <person name="Kadnikov V.V."/>
            <person name="Krogh A."/>
            <person name="Bonch-Osmolovskaya E.A."/>
            <person name="Peng X."/>
            <person name="Kublanov I.V."/>
        </authorList>
    </citation>
    <scope>NUCLEOTIDE SEQUENCE [LARGE SCALE GENOMIC DNA]</scope>
    <source>
        <strain evidence="1 2">R1</strain>
    </source>
</reference>
<keyword evidence="2" id="KW-1185">Reference proteome</keyword>
<evidence type="ECO:0000313" key="2">
    <source>
        <dbReference type="Proteomes" id="UP000215086"/>
    </source>
</evidence>
<organism evidence="1 2">
    <name type="scientific">Thermogutta terrifontis</name>
    <dbReference type="NCBI Taxonomy" id="1331910"/>
    <lineage>
        <taxon>Bacteria</taxon>
        <taxon>Pseudomonadati</taxon>
        <taxon>Planctomycetota</taxon>
        <taxon>Planctomycetia</taxon>
        <taxon>Pirellulales</taxon>
        <taxon>Thermoguttaceae</taxon>
        <taxon>Thermogutta</taxon>
    </lineage>
</organism>
<sequence>MHRFDRNWRQLIRIIVVSSVFERVGYKFPDRLHNFQK</sequence>
<accession>A0A286RDQ8</accession>
<protein>
    <submittedName>
        <fullName evidence="1">Uncharacterized protein</fullName>
    </submittedName>
</protein>